<gene>
    <name evidence="1" type="ORF">HMPREF1094_00225</name>
</gene>
<organism evidence="1 2">
    <name type="scientific">[Clostridium] innocuum 2959</name>
    <dbReference type="NCBI Taxonomy" id="999413"/>
    <lineage>
        <taxon>Bacteria</taxon>
        <taxon>Bacillati</taxon>
        <taxon>Bacillota</taxon>
        <taxon>Clostridia</taxon>
        <taxon>Eubacteriales</taxon>
        <taxon>Clostridiaceae</taxon>
        <taxon>Clostridium</taxon>
    </lineage>
</organism>
<proteinExistence type="predicted"/>
<protein>
    <submittedName>
        <fullName evidence="1">Uncharacterized protein</fullName>
    </submittedName>
</protein>
<accession>N9VBL9</accession>
<dbReference type="HOGENOM" id="CLU_3116350_0_0_9"/>
<dbReference type="PATRIC" id="fig|999413.4.peg.240"/>
<evidence type="ECO:0000313" key="2">
    <source>
        <dbReference type="Proteomes" id="UP000013051"/>
    </source>
</evidence>
<dbReference type="AlphaFoldDB" id="N9VBL9"/>
<dbReference type="EMBL" id="AGYV01000001">
    <property type="protein sequence ID" value="ENY87774.1"/>
    <property type="molecule type" value="Genomic_DNA"/>
</dbReference>
<sequence length="50" mass="6014">MRPEHHQGYILLRNKERPVAVTVDCAWFMSLPKKVKQYYQKNWNVVLIKG</sequence>
<keyword evidence="2" id="KW-1185">Reference proteome</keyword>
<dbReference type="Proteomes" id="UP000013051">
    <property type="component" value="Unassembled WGS sequence"/>
</dbReference>
<reference evidence="1 2" key="1">
    <citation type="submission" date="2013-01" db="EMBL/GenBank/DDBJ databases">
        <title>The Genome Sequence of Clostridium innocuum 2959.</title>
        <authorList>
            <consortium name="The Broad Institute Genome Sequencing Platform"/>
            <person name="Earl A."/>
            <person name="Ward D."/>
            <person name="Feldgarden M."/>
            <person name="Gevers D."/>
            <person name="Courvalin P."/>
            <person name="Lambert T."/>
            <person name="Walker B."/>
            <person name="Young S.K."/>
            <person name="Zeng Q."/>
            <person name="Gargeya S."/>
            <person name="Fitzgerald M."/>
            <person name="Haas B."/>
            <person name="Abouelleil A."/>
            <person name="Alvarado L."/>
            <person name="Arachchi H.M."/>
            <person name="Berlin A.M."/>
            <person name="Chapman S.B."/>
            <person name="Dewar J."/>
            <person name="Goldberg J."/>
            <person name="Griggs A."/>
            <person name="Gujja S."/>
            <person name="Hansen M."/>
            <person name="Howarth C."/>
            <person name="Imamovic A."/>
            <person name="Larimer J."/>
            <person name="McCowan C."/>
            <person name="Murphy C."/>
            <person name="Neiman D."/>
            <person name="Pearson M."/>
            <person name="Priest M."/>
            <person name="Roberts A."/>
            <person name="Saif S."/>
            <person name="Shea T."/>
            <person name="Sisk P."/>
            <person name="Sykes S."/>
            <person name="Wortman J."/>
            <person name="Nusbaum C."/>
            <person name="Birren B."/>
        </authorList>
    </citation>
    <scope>NUCLEOTIDE SEQUENCE [LARGE SCALE GENOMIC DNA]</scope>
    <source>
        <strain evidence="1 2">2959</strain>
    </source>
</reference>
<name>N9VBL9_CLOIN</name>
<comment type="caution">
    <text evidence="1">The sequence shown here is derived from an EMBL/GenBank/DDBJ whole genome shotgun (WGS) entry which is preliminary data.</text>
</comment>
<dbReference type="RefSeq" id="WP_002605928.1">
    <property type="nucleotide sequence ID" value="NZ_KB850943.1"/>
</dbReference>
<evidence type="ECO:0000313" key="1">
    <source>
        <dbReference type="EMBL" id="ENY87774.1"/>
    </source>
</evidence>